<proteinExistence type="predicted"/>
<name>A0AAE0Z647_9GAST</name>
<reference evidence="1" key="1">
    <citation type="journal article" date="2023" name="G3 (Bethesda)">
        <title>A reference genome for the long-term kleptoplast-retaining sea slug Elysia crispata morphotype clarki.</title>
        <authorList>
            <person name="Eastman K.E."/>
            <person name="Pendleton A.L."/>
            <person name="Shaikh M.A."/>
            <person name="Suttiyut T."/>
            <person name="Ogas R."/>
            <person name="Tomko P."/>
            <person name="Gavelis G."/>
            <person name="Widhalm J.R."/>
            <person name="Wisecaver J.H."/>
        </authorList>
    </citation>
    <scope>NUCLEOTIDE SEQUENCE</scope>
    <source>
        <strain evidence="1">ECLA1</strain>
    </source>
</reference>
<protein>
    <submittedName>
        <fullName evidence="1">Uncharacterized protein</fullName>
    </submittedName>
</protein>
<accession>A0AAE0Z647</accession>
<comment type="caution">
    <text evidence="1">The sequence shown here is derived from an EMBL/GenBank/DDBJ whole genome shotgun (WGS) entry which is preliminary data.</text>
</comment>
<gene>
    <name evidence="1" type="ORF">RRG08_012211</name>
</gene>
<organism evidence="1 2">
    <name type="scientific">Elysia crispata</name>
    <name type="common">lettuce slug</name>
    <dbReference type="NCBI Taxonomy" id="231223"/>
    <lineage>
        <taxon>Eukaryota</taxon>
        <taxon>Metazoa</taxon>
        <taxon>Spiralia</taxon>
        <taxon>Lophotrochozoa</taxon>
        <taxon>Mollusca</taxon>
        <taxon>Gastropoda</taxon>
        <taxon>Heterobranchia</taxon>
        <taxon>Euthyneura</taxon>
        <taxon>Panpulmonata</taxon>
        <taxon>Sacoglossa</taxon>
        <taxon>Placobranchoidea</taxon>
        <taxon>Plakobranchidae</taxon>
        <taxon>Elysia</taxon>
    </lineage>
</organism>
<keyword evidence="2" id="KW-1185">Reference proteome</keyword>
<evidence type="ECO:0000313" key="1">
    <source>
        <dbReference type="EMBL" id="KAK3763477.1"/>
    </source>
</evidence>
<dbReference type="AlphaFoldDB" id="A0AAE0Z647"/>
<dbReference type="EMBL" id="JAWDGP010004552">
    <property type="protein sequence ID" value="KAK3763477.1"/>
    <property type="molecule type" value="Genomic_DNA"/>
</dbReference>
<sequence>MPAYRTSRSFRQNLAGKVHRAARNGGRQSAGRIVLLERKSDTRRYIRPKDASNNLHQPTQFSLNNIPALRGLEISKMRHTMPDAKRRIPETSACSKSYDLQAAVTGRSYSQQSDP</sequence>
<dbReference type="Proteomes" id="UP001283361">
    <property type="component" value="Unassembled WGS sequence"/>
</dbReference>
<evidence type="ECO:0000313" key="2">
    <source>
        <dbReference type="Proteomes" id="UP001283361"/>
    </source>
</evidence>